<dbReference type="InterPro" id="IPR019734">
    <property type="entry name" value="TPR_rpt"/>
</dbReference>
<evidence type="ECO:0000256" key="4">
    <source>
        <dbReference type="PROSITE-ProRule" id="PRU00339"/>
    </source>
</evidence>
<feature type="repeat" description="TPR" evidence="4">
    <location>
        <begin position="460"/>
        <end position="493"/>
    </location>
</feature>
<feature type="domain" description="CheR-type methyltransferase" evidence="6">
    <location>
        <begin position="1"/>
        <end position="241"/>
    </location>
</feature>
<dbReference type="PANTHER" id="PTHR24422:SF19">
    <property type="entry name" value="CHEMOTAXIS PROTEIN METHYLTRANSFERASE"/>
    <property type="match status" value="1"/>
</dbReference>
<keyword evidence="3" id="KW-0949">S-adenosyl-L-methionine</keyword>
<dbReference type="InterPro" id="IPR011990">
    <property type="entry name" value="TPR-like_helical_dom_sf"/>
</dbReference>
<proteinExistence type="predicted"/>
<evidence type="ECO:0000313" key="7">
    <source>
        <dbReference type="EMBL" id="AEI66121.1"/>
    </source>
</evidence>
<protein>
    <submittedName>
        <fullName evidence="7">Chemotaxis protein methyltransferase CheR</fullName>
    </submittedName>
</protein>
<evidence type="ECO:0000313" key="8">
    <source>
        <dbReference type="Proteomes" id="UP000000488"/>
    </source>
</evidence>
<evidence type="ECO:0000256" key="3">
    <source>
        <dbReference type="ARBA" id="ARBA00022691"/>
    </source>
</evidence>
<accession>F8CEQ0</accession>
<dbReference type="Proteomes" id="UP000000488">
    <property type="component" value="Chromosome"/>
</dbReference>
<dbReference type="GO" id="GO:0008757">
    <property type="term" value="F:S-adenosylmethionine-dependent methyltransferase activity"/>
    <property type="evidence" value="ECO:0007669"/>
    <property type="project" value="InterPro"/>
</dbReference>
<dbReference type="STRING" id="483219.LILAB_21105"/>
<dbReference type="InterPro" id="IPR000780">
    <property type="entry name" value="CheR_MeTrfase"/>
</dbReference>
<dbReference type="Gene3D" id="1.25.40.10">
    <property type="entry name" value="Tetratricopeptide repeat domain"/>
    <property type="match status" value="1"/>
</dbReference>
<keyword evidence="1 7" id="KW-0489">Methyltransferase</keyword>
<dbReference type="PRINTS" id="PR00996">
    <property type="entry name" value="CHERMTFRASE"/>
</dbReference>
<dbReference type="PROSITE" id="PS50123">
    <property type="entry name" value="CHER"/>
    <property type="match status" value="1"/>
</dbReference>
<organism evidence="7 8">
    <name type="scientific">Myxococcus fulvus (strain ATCC BAA-855 / HW-1)</name>
    <dbReference type="NCBI Taxonomy" id="483219"/>
    <lineage>
        <taxon>Bacteria</taxon>
        <taxon>Pseudomonadati</taxon>
        <taxon>Myxococcota</taxon>
        <taxon>Myxococcia</taxon>
        <taxon>Myxococcales</taxon>
        <taxon>Cystobacterineae</taxon>
        <taxon>Myxococcaceae</taxon>
        <taxon>Myxococcus</taxon>
    </lineage>
</organism>
<dbReference type="EMBL" id="CP002830">
    <property type="protein sequence ID" value="AEI66121.1"/>
    <property type="molecule type" value="Genomic_DNA"/>
</dbReference>
<evidence type="ECO:0000256" key="1">
    <source>
        <dbReference type="ARBA" id="ARBA00022603"/>
    </source>
</evidence>
<sequence length="560" mass="59165">MSEGVLDDATLGRVEEVLLSACGVTLARSLRRSLEAALGRAARSRGLEPEAFLRKLLVREAAAVECFIEHAVIGETYFFRHPEHLRAVARLGRAHPAPCFQVWSAGCASGEEPYSIAMALLAEGLPEGRFRVLATDVSGRAIERAREGVYGPWSLRRIEPELEKRFLVANGEGFSVIPQVRRAVEFRRHNLVVDPPPFMGLGAIFCRNVLIYFPTELAREVLRRFIDALAPGGLLFVSPAEVPLTNGLGLETVDAEGSVALRVPVPGAARAVTPEARLPRVGGRRDALAAGALVDSLARGAPAPSWRAALALGEAASGPARVDARTPGTAADHAADVGPVRVAAVDLQRAVLAVSPELTDTRGGEGRPFSGPEAEAQRLAWAGSASAGASAPASATPAATRWRAPVPDRSPQAAPLLASPGGVPTPEEAPALARAISAARSGRFDEAEALARQAAKALVPEAYLLLSMVADVRGDLNGAVEAVRKALYLEPRLALGHATLVALYGRMERREDAERARQNALRALDGLDDEHPLRGVETMTAGGLRQALAPAEQAGWQGAR</sequence>
<dbReference type="InterPro" id="IPR022642">
    <property type="entry name" value="CheR_C"/>
</dbReference>
<feature type="region of interest" description="Disordered" evidence="5">
    <location>
        <begin position="356"/>
        <end position="414"/>
    </location>
</feature>
<dbReference type="GO" id="GO:0032259">
    <property type="term" value="P:methylation"/>
    <property type="evidence" value="ECO:0007669"/>
    <property type="project" value="UniProtKB-KW"/>
</dbReference>
<dbReference type="PROSITE" id="PS50005">
    <property type="entry name" value="TPR"/>
    <property type="match status" value="1"/>
</dbReference>
<dbReference type="HOGENOM" id="CLU_025854_4_0_7"/>
<feature type="compositionally biased region" description="Low complexity" evidence="5">
    <location>
        <begin position="380"/>
        <end position="404"/>
    </location>
</feature>
<dbReference type="CDD" id="cd02440">
    <property type="entry name" value="AdoMet_MTases"/>
    <property type="match status" value="1"/>
</dbReference>
<gene>
    <name evidence="7" type="ordered locus">LILAB_21105</name>
</gene>
<dbReference type="KEGG" id="mfu:LILAB_21105"/>
<dbReference type="SMART" id="SM00138">
    <property type="entry name" value="MeTrc"/>
    <property type="match status" value="1"/>
</dbReference>
<dbReference type="eggNOG" id="COG0457">
    <property type="taxonomic scope" value="Bacteria"/>
</dbReference>
<evidence type="ECO:0000256" key="5">
    <source>
        <dbReference type="SAM" id="MobiDB-lite"/>
    </source>
</evidence>
<evidence type="ECO:0000259" key="6">
    <source>
        <dbReference type="PROSITE" id="PS50123"/>
    </source>
</evidence>
<dbReference type="Gene3D" id="3.40.50.150">
    <property type="entry name" value="Vaccinia Virus protein VP39"/>
    <property type="match status" value="1"/>
</dbReference>
<dbReference type="SUPFAM" id="SSF48452">
    <property type="entry name" value="TPR-like"/>
    <property type="match status" value="1"/>
</dbReference>
<reference evidence="7 8" key="1">
    <citation type="journal article" date="2011" name="J. Bacteriol.">
        <title>Genome sequence of the halotolerant marine bacterium Myxococcus fulvus HW-1.</title>
        <authorList>
            <person name="Li Z.F."/>
            <person name="Li X."/>
            <person name="Liu H."/>
            <person name="Liu X."/>
            <person name="Han K."/>
            <person name="Wu Z.H."/>
            <person name="Hu W."/>
            <person name="Li F.F."/>
            <person name="Li Y.Z."/>
        </authorList>
    </citation>
    <scope>NUCLEOTIDE SEQUENCE [LARGE SCALE GENOMIC DNA]</scope>
    <source>
        <strain evidence="8">ATCC BAA-855 / HW-1</strain>
    </source>
</reference>
<dbReference type="InterPro" id="IPR029063">
    <property type="entry name" value="SAM-dependent_MTases_sf"/>
</dbReference>
<keyword evidence="4" id="KW-0802">TPR repeat</keyword>
<dbReference type="PANTHER" id="PTHR24422">
    <property type="entry name" value="CHEMOTAXIS PROTEIN METHYLTRANSFERASE"/>
    <property type="match status" value="1"/>
</dbReference>
<keyword evidence="2 7" id="KW-0808">Transferase</keyword>
<dbReference type="AlphaFoldDB" id="F8CEQ0"/>
<dbReference type="Pfam" id="PF01739">
    <property type="entry name" value="CheR"/>
    <property type="match status" value="1"/>
</dbReference>
<dbReference type="eggNOG" id="COG1352">
    <property type="taxonomic scope" value="Bacteria"/>
</dbReference>
<dbReference type="SUPFAM" id="SSF53335">
    <property type="entry name" value="S-adenosyl-L-methionine-dependent methyltransferases"/>
    <property type="match status" value="1"/>
</dbReference>
<dbReference type="InterPro" id="IPR050903">
    <property type="entry name" value="Bact_Chemotaxis_MeTrfase"/>
</dbReference>
<name>F8CEQ0_MYXFH</name>
<evidence type="ECO:0000256" key="2">
    <source>
        <dbReference type="ARBA" id="ARBA00022679"/>
    </source>
</evidence>